<keyword evidence="3" id="KW-0804">Transcription</keyword>
<dbReference type="GO" id="GO:0009610">
    <property type="term" value="P:response to symbiotic fungus"/>
    <property type="evidence" value="ECO:0007669"/>
    <property type="project" value="UniProtKB-ARBA"/>
</dbReference>
<evidence type="ECO:0000256" key="5">
    <source>
        <dbReference type="PROSITE-ProRule" id="PRU01191"/>
    </source>
</evidence>
<comment type="subcellular location">
    <subcellularLocation>
        <location evidence="1">Nucleus</location>
    </subcellularLocation>
</comment>
<gene>
    <name evidence="6" type="ORF">A2U01_0008471</name>
</gene>
<evidence type="ECO:0000256" key="2">
    <source>
        <dbReference type="ARBA" id="ARBA00023015"/>
    </source>
</evidence>
<sequence length="221" mass="24642">MLQQTLMAYAEAVEQNNLPLAEEIAKPIKYLAALQNSATSKVATYLAEALAQRIHGIQWQKLMRELALRPGGPHAFRLTGVGPPASDNSNHLHQAGWKLTQLAQRIGVEFEYRRVVVDSLADLEASMLELRSSETVAVNSVFELHKLNARPGALERVFSVIRQIQPEIVTIVEQEANHNGPSFLDRFTESLYYYLALFDSLESSLAEPQDNAMSEVLVDGR</sequence>
<evidence type="ECO:0000256" key="3">
    <source>
        <dbReference type="ARBA" id="ARBA00023163"/>
    </source>
</evidence>
<keyword evidence="4" id="KW-0539">Nucleus</keyword>
<dbReference type="PANTHER" id="PTHR31636">
    <property type="entry name" value="OSJNBA0084A10.13 PROTEIN-RELATED"/>
    <property type="match status" value="1"/>
</dbReference>
<name>A0A392MLP4_9FABA</name>
<keyword evidence="7" id="KW-1185">Reference proteome</keyword>
<dbReference type="AlphaFoldDB" id="A0A392MLP4"/>
<dbReference type="GO" id="GO:0005634">
    <property type="term" value="C:nucleus"/>
    <property type="evidence" value="ECO:0007669"/>
    <property type="project" value="UniProtKB-SubCell"/>
</dbReference>
<comment type="caution">
    <text evidence="6">The sequence shown here is derived from an EMBL/GenBank/DDBJ whole genome shotgun (WGS) entry which is preliminary data.</text>
</comment>
<evidence type="ECO:0000256" key="1">
    <source>
        <dbReference type="ARBA" id="ARBA00004123"/>
    </source>
</evidence>
<dbReference type="Pfam" id="PF03514">
    <property type="entry name" value="GRAS"/>
    <property type="match status" value="1"/>
</dbReference>
<accession>A0A392MLP4</accession>
<dbReference type="PROSITE" id="PS50985">
    <property type="entry name" value="GRAS"/>
    <property type="match status" value="1"/>
</dbReference>
<evidence type="ECO:0000313" key="6">
    <source>
        <dbReference type="EMBL" id="MCH87598.1"/>
    </source>
</evidence>
<dbReference type="InterPro" id="IPR005202">
    <property type="entry name" value="TF_GRAS"/>
</dbReference>
<comment type="similarity">
    <text evidence="5">Belongs to the GRAS family.</text>
</comment>
<feature type="region of interest" description="Leucine repeat II (LRII)" evidence="5">
    <location>
        <begin position="94"/>
        <end position="126"/>
    </location>
</feature>
<evidence type="ECO:0000313" key="7">
    <source>
        <dbReference type="Proteomes" id="UP000265520"/>
    </source>
</evidence>
<evidence type="ECO:0000256" key="4">
    <source>
        <dbReference type="ARBA" id="ARBA00023242"/>
    </source>
</evidence>
<dbReference type="Proteomes" id="UP000265520">
    <property type="component" value="Unassembled WGS sequence"/>
</dbReference>
<organism evidence="6 7">
    <name type="scientific">Trifolium medium</name>
    <dbReference type="NCBI Taxonomy" id="97028"/>
    <lineage>
        <taxon>Eukaryota</taxon>
        <taxon>Viridiplantae</taxon>
        <taxon>Streptophyta</taxon>
        <taxon>Embryophyta</taxon>
        <taxon>Tracheophyta</taxon>
        <taxon>Spermatophyta</taxon>
        <taxon>Magnoliopsida</taxon>
        <taxon>eudicotyledons</taxon>
        <taxon>Gunneridae</taxon>
        <taxon>Pentapetalae</taxon>
        <taxon>rosids</taxon>
        <taxon>fabids</taxon>
        <taxon>Fabales</taxon>
        <taxon>Fabaceae</taxon>
        <taxon>Papilionoideae</taxon>
        <taxon>50 kb inversion clade</taxon>
        <taxon>NPAAA clade</taxon>
        <taxon>Hologalegina</taxon>
        <taxon>IRL clade</taxon>
        <taxon>Trifolieae</taxon>
        <taxon>Trifolium</taxon>
    </lineage>
</organism>
<reference evidence="6 7" key="1">
    <citation type="journal article" date="2018" name="Front. Plant Sci.">
        <title>Red Clover (Trifolium pratense) and Zigzag Clover (T. medium) - A Picture of Genomic Similarities and Differences.</title>
        <authorList>
            <person name="Dluhosova J."/>
            <person name="Istvanek J."/>
            <person name="Nedelnik J."/>
            <person name="Repkova J."/>
        </authorList>
    </citation>
    <scope>NUCLEOTIDE SEQUENCE [LARGE SCALE GENOMIC DNA]</scope>
    <source>
        <strain evidence="7">cv. 10/8</strain>
        <tissue evidence="6">Leaf</tissue>
    </source>
</reference>
<protein>
    <submittedName>
        <fullName evidence="6">DELLA protein GAI1-like</fullName>
    </submittedName>
</protein>
<comment type="caution">
    <text evidence="5">Lacks conserved residue(s) required for the propagation of feature annotation.</text>
</comment>
<dbReference type="EMBL" id="LXQA010012523">
    <property type="protein sequence ID" value="MCH87598.1"/>
    <property type="molecule type" value="Genomic_DNA"/>
</dbReference>
<keyword evidence="2" id="KW-0805">Transcription regulation</keyword>
<proteinExistence type="inferred from homology"/>